<dbReference type="Proteomes" id="UP001529510">
    <property type="component" value="Unassembled WGS sequence"/>
</dbReference>
<reference evidence="1 2" key="1">
    <citation type="submission" date="2024-05" db="EMBL/GenBank/DDBJ databases">
        <title>Genome sequencing and assembly of Indian major carp, Cirrhinus mrigala (Hamilton, 1822).</title>
        <authorList>
            <person name="Mohindra V."/>
            <person name="Chowdhury L.M."/>
            <person name="Lal K."/>
            <person name="Jena J.K."/>
        </authorList>
    </citation>
    <scope>NUCLEOTIDE SEQUENCE [LARGE SCALE GENOMIC DNA]</scope>
    <source>
        <strain evidence="1">CM1030</strain>
        <tissue evidence="1">Blood</tissue>
    </source>
</reference>
<evidence type="ECO:0000313" key="1">
    <source>
        <dbReference type="EMBL" id="KAL0197457.1"/>
    </source>
</evidence>
<dbReference type="AlphaFoldDB" id="A0ABD0RI15"/>
<feature type="non-terminal residue" evidence="1">
    <location>
        <position position="1"/>
    </location>
</feature>
<accession>A0ABD0RI15</accession>
<evidence type="ECO:0000313" key="2">
    <source>
        <dbReference type="Proteomes" id="UP001529510"/>
    </source>
</evidence>
<keyword evidence="2" id="KW-1185">Reference proteome</keyword>
<protein>
    <submittedName>
        <fullName evidence="1">Uncharacterized protein</fullName>
    </submittedName>
</protein>
<comment type="caution">
    <text evidence="1">The sequence shown here is derived from an EMBL/GenBank/DDBJ whole genome shotgun (WGS) entry which is preliminary data.</text>
</comment>
<proteinExistence type="predicted"/>
<dbReference type="EMBL" id="JAMKFB020000003">
    <property type="protein sequence ID" value="KAL0197457.1"/>
    <property type="molecule type" value="Genomic_DNA"/>
</dbReference>
<sequence length="83" mass="9323">TPQNRRFWSSVTATSLTSSIHPVCLTRTIRCTVCIKAHIRSTTRPFLRALLRTAARSLTIIPQPITTPELTYPINTTTQSDIQ</sequence>
<feature type="non-terminal residue" evidence="1">
    <location>
        <position position="83"/>
    </location>
</feature>
<gene>
    <name evidence="1" type="ORF">M9458_005997</name>
</gene>
<name>A0ABD0RI15_CIRMR</name>
<organism evidence="1 2">
    <name type="scientific">Cirrhinus mrigala</name>
    <name type="common">Mrigala</name>
    <dbReference type="NCBI Taxonomy" id="683832"/>
    <lineage>
        <taxon>Eukaryota</taxon>
        <taxon>Metazoa</taxon>
        <taxon>Chordata</taxon>
        <taxon>Craniata</taxon>
        <taxon>Vertebrata</taxon>
        <taxon>Euteleostomi</taxon>
        <taxon>Actinopterygii</taxon>
        <taxon>Neopterygii</taxon>
        <taxon>Teleostei</taxon>
        <taxon>Ostariophysi</taxon>
        <taxon>Cypriniformes</taxon>
        <taxon>Cyprinidae</taxon>
        <taxon>Labeoninae</taxon>
        <taxon>Labeonini</taxon>
        <taxon>Cirrhinus</taxon>
    </lineage>
</organism>